<feature type="non-terminal residue" evidence="6">
    <location>
        <position position="299"/>
    </location>
</feature>
<dbReference type="SUPFAM" id="SSF53335">
    <property type="entry name" value="S-adenosyl-L-methionine-dependent methyltransferases"/>
    <property type="match status" value="1"/>
</dbReference>
<accession>A0A382ILH5</accession>
<dbReference type="GO" id="GO:0006355">
    <property type="term" value="P:regulation of DNA-templated transcription"/>
    <property type="evidence" value="ECO:0007669"/>
    <property type="project" value="InterPro"/>
</dbReference>
<evidence type="ECO:0000259" key="5">
    <source>
        <dbReference type="PROSITE" id="PS51686"/>
    </source>
</evidence>
<keyword evidence="2" id="KW-0808">Transferase</keyword>
<dbReference type="Gene3D" id="3.40.50.150">
    <property type="entry name" value="Vaccinia Virus protein VP39"/>
    <property type="match status" value="1"/>
</dbReference>
<dbReference type="PANTHER" id="PTHR22807">
    <property type="entry name" value="NOP2 YEAST -RELATED NOL1/NOP2/FMU SUN DOMAIN-CONTAINING"/>
    <property type="match status" value="1"/>
</dbReference>
<keyword evidence="4" id="KW-0694">RNA-binding</keyword>
<dbReference type="Pfam" id="PF01189">
    <property type="entry name" value="Methyltr_RsmB-F"/>
    <property type="match status" value="1"/>
</dbReference>
<evidence type="ECO:0000256" key="3">
    <source>
        <dbReference type="ARBA" id="ARBA00022691"/>
    </source>
</evidence>
<dbReference type="InterPro" id="IPR049560">
    <property type="entry name" value="MeTrfase_RsmB-F_NOP2_cat"/>
</dbReference>
<dbReference type="GO" id="GO:0003723">
    <property type="term" value="F:RNA binding"/>
    <property type="evidence" value="ECO:0007669"/>
    <property type="project" value="UniProtKB-KW"/>
</dbReference>
<evidence type="ECO:0000256" key="4">
    <source>
        <dbReference type="ARBA" id="ARBA00022884"/>
    </source>
</evidence>
<reference evidence="6" key="1">
    <citation type="submission" date="2018-05" db="EMBL/GenBank/DDBJ databases">
        <authorList>
            <person name="Lanie J.A."/>
            <person name="Ng W.-L."/>
            <person name="Kazmierczak K.M."/>
            <person name="Andrzejewski T.M."/>
            <person name="Davidsen T.M."/>
            <person name="Wayne K.J."/>
            <person name="Tettelin H."/>
            <person name="Glass J.I."/>
            <person name="Rusch D."/>
            <person name="Podicherti R."/>
            <person name="Tsui H.-C.T."/>
            <person name="Winkler M.E."/>
        </authorList>
    </citation>
    <scope>NUCLEOTIDE SEQUENCE</scope>
</reference>
<dbReference type="InterPro" id="IPR054728">
    <property type="entry name" value="RsmB-like_ferredoxin"/>
</dbReference>
<organism evidence="6">
    <name type="scientific">marine metagenome</name>
    <dbReference type="NCBI Taxonomy" id="408172"/>
    <lineage>
        <taxon>unclassified sequences</taxon>
        <taxon>metagenomes</taxon>
        <taxon>ecological metagenomes</taxon>
    </lineage>
</organism>
<feature type="domain" description="SAM-dependent MTase RsmB/NOP-type" evidence="5">
    <location>
        <begin position="157"/>
        <end position="299"/>
    </location>
</feature>
<evidence type="ECO:0000256" key="2">
    <source>
        <dbReference type="ARBA" id="ARBA00022679"/>
    </source>
</evidence>
<dbReference type="GO" id="GO:0001510">
    <property type="term" value="P:RNA methylation"/>
    <property type="evidence" value="ECO:0007669"/>
    <property type="project" value="InterPro"/>
</dbReference>
<sequence length="299" mass="33140">MTRSTDPVRQTAVRLLTEVEEGARLEQLLETTTVTDARDRRLLHQLVAGVVKWRDRIDCVVDSFSKRPLASLSPPIRQVLRIGTYQLLWLDRVPERAAVHSAVELAKHFEHAGTAGFVNAILRRVIAEGRLVAYPDRDADPEEFYSVFYSHPRWLVSRWLHRWGTSRTEDLLRANNEAPPIYLRAADADGHAPLPAVFGAKAVDGHPGVVRVSQPEGVFDDPTFASGWFAQDVNAGLAVRLLAPEPGDQVLDVCAAPGGKSAQLAACVGDGSVTSTDISPKRLQRVRENLRRLRRARVI</sequence>
<name>A0A382ILH5_9ZZZZ</name>
<dbReference type="AlphaFoldDB" id="A0A382ILH5"/>
<dbReference type="GO" id="GO:0008173">
    <property type="term" value="F:RNA methyltransferase activity"/>
    <property type="evidence" value="ECO:0007669"/>
    <property type="project" value="InterPro"/>
</dbReference>
<keyword evidence="1" id="KW-0489">Methyltransferase</keyword>
<dbReference type="InterPro" id="IPR001678">
    <property type="entry name" value="MeTrfase_RsmB-F_NOP2_dom"/>
</dbReference>
<dbReference type="Pfam" id="PF01029">
    <property type="entry name" value="NusB"/>
    <property type="match status" value="1"/>
</dbReference>
<dbReference type="EMBL" id="UINC01068143">
    <property type="protein sequence ID" value="SVC00520.1"/>
    <property type="molecule type" value="Genomic_DNA"/>
</dbReference>
<keyword evidence="3" id="KW-0949">S-adenosyl-L-methionine</keyword>
<dbReference type="InterPro" id="IPR029063">
    <property type="entry name" value="SAM-dependent_MTases_sf"/>
</dbReference>
<dbReference type="PANTHER" id="PTHR22807:SF61">
    <property type="entry name" value="NOL1_NOP2_SUN FAMILY PROTEIN _ ANTITERMINATION NUSB DOMAIN-CONTAINING PROTEIN"/>
    <property type="match status" value="1"/>
</dbReference>
<proteinExistence type="predicted"/>
<dbReference type="SUPFAM" id="SSF48013">
    <property type="entry name" value="NusB-like"/>
    <property type="match status" value="1"/>
</dbReference>
<evidence type="ECO:0000256" key="1">
    <source>
        <dbReference type="ARBA" id="ARBA00022603"/>
    </source>
</evidence>
<evidence type="ECO:0000313" key="6">
    <source>
        <dbReference type="EMBL" id="SVC00520.1"/>
    </source>
</evidence>
<dbReference type="Gene3D" id="1.10.940.10">
    <property type="entry name" value="NusB-like"/>
    <property type="match status" value="1"/>
</dbReference>
<dbReference type="CDD" id="cd02440">
    <property type="entry name" value="AdoMet_MTases"/>
    <property type="match status" value="1"/>
</dbReference>
<gene>
    <name evidence="6" type="ORF">METZ01_LOCUS253374</name>
</gene>
<dbReference type="InterPro" id="IPR006027">
    <property type="entry name" value="NusB_RsmB_TIM44"/>
</dbReference>
<dbReference type="InterPro" id="IPR035926">
    <property type="entry name" value="NusB-like_sf"/>
</dbReference>
<protein>
    <recommendedName>
        <fullName evidence="5">SAM-dependent MTase RsmB/NOP-type domain-containing protein</fullName>
    </recommendedName>
</protein>
<dbReference type="Pfam" id="PF22458">
    <property type="entry name" value="RsmF-B_ferredox"/>
    <property type="match status" value="1"/>
</dbReference>
<dbReference type="PROSITE" id="PS51686">
    <property type="entry name" value="SAM_MT_RSMB_NOP"/>
    <property type="match status" value="1"/>
</dbReference>
<dbReference type="InterPro" id="IPR023267">
    <property type="entry name" value="RCMT"/>
</dbReference>